<evidence type="ECO:0000313" key="3">
    <source>
        <dbReference type="Proteomes" id="UP000541444"/>
    </source>
</evidence>
<protein>
    <recommendedName>
        <fullName evidence="1">DUF4283 domain-containing protein</fullName>
    </recommendedName>
</protein>
<dbReference type="SUPFAM" id="SSF56219">
    <property type="entry name" value="DNase I-like"/>
    <property type="match status" value="1"/>
</dbReference>
<dbReference type="InterPro" id="IPR040256">
    <property type="entry name" value="At4g02000-like"/>
</dbReference>
<comment type="caution">
    <text evidence="2">The sequence shown here is derived from an EMBL/GenBank/DDBJ whole genome shotgun (WGS) entry which is preliminary data.</text>
</comment>
<dbReference type="InterPro" id="IPR025558">
    <property type="entry name" value="DUF4283"/>
</dbReference>
<name>A0A7J7KXE5_9MAGN</name>
<feature type="domain" description="DUF4283" evidence="1">
    <location>
        <begin position="66"/>
        <end position="146"/>
    </location>
</feature>
<accession>A0A7J7KXE5</accession>
<dbReference type="InterPro" id="IPR036691">
    <property type="entry name" value="Endo/exonu/phosph_ase_sf"/>
</dbReference>
<dbReference type="PANTHER" id="PTHR31286:SF60">
    <property type="entry name" value="PROTEIN, PUTATIVE-RELATED"/>
    <property type="match status" value="1"/>
</dbReference>
<dbReference type="AlphaFoldDB" id="A0A7J7KXE5"/>
<dbReference type="Pfam" id="PF14111">
    <property type="entry name" value="DUF4283"/>
    <property type="match status" value="1"/>
</dbReference>
<organism evidence="2 3">
    <name type="scientific">Kingdonia uniflora</name>
    <dbReference type="NCBI Taxonomy" id="39325"/>
    <lineage>
        <taxon>Eukaryota</taxon>
        <taxon>Viridiplantae</taxon>
        <taxon>Streptophyta</taxon>
        <taxon>Embryophyta</taxon>
        <taxon>Tracheophyta</taxon>
        <taxon>Spermatophyta</taxon>
        <taxon>Magnoliopsida</taxon>
        <taxon>Ranunculales</taxon>
        <taxon>Circaeasteraceae</taxon>
        <taxon>Kingdonia</taxon>
    </lineage>
</organism>
<dbReference type="EMBL" id="JACGCM010002815">
    <property type="protein sequence ID" value="KAF6135040.1"/>
    <property type="molecule type" value="Genomic_DNA"/>
</dbReference>
<dbReference type="Gene3D" id="3.60.10.10">
    <property type="entry name" value="Endonuclease/exonuclease/phosphatase"/>
    <property type="match status" value="1"/>
</dbReference>
<evidence type="ECO:0000313" key="2">
    <source>
        <dbReference type="EMBL" id="KAF6135040.1"/>
    </source>
</evidence>
<gene>
    <name evidence="2" type="ORF">GIB67_014089</name>
</gene>
<dbReference type="Proteomes" id="UP000541444">
    <property type="component" value="Unassembled WGS sequence"/>
</dbReference>
<dbReference type="OrthoDB" id="1001388at2759"/>
<dbReference type="PANTHER" id="PTHR31286">
    <property type="entry name" value="GLYCINE-RICH CELL WALL STRUCTURAL PROTEIN 1.8-LIKE"/>
    <property type="match status" value="1"/>
</dbReference>
<sequence>MENASLHGKIPDKVMNTDKSTQSYADLVRGSKNIPNEAPTLLEVGKRGDTPFILILEGEVVIGVSQFNYSLIGRLDLQKVKFIDVQKCARNKWKISGQCKLIPLGKGFFITKLDNEIDKIYVWSHGPWIVEKMSMRLMPRSLFFSVDNHKNTNALIWCKFSGLPSELWSLKIILSLGKTLGTPIQVDQSTLNHDYRYYASVLVDIDLSQSIPNHVFIHIEGKMINQEIILHRVPKFCNHCKNVGHCIAECKIVCGFTEQNFGARCYKFPVIINVPWLRFGDFNTVLRMSEKKRGRKPPCRRAVAEFSNVINAAYLIESITSGITYTWCNGQKGVMRILSVLDRSLINDRWNAKFQS</sequence>
<reference evidence="2 3" key="1">
    <citation type="journal article" date="2020" name="IScience">
        <title>Genome Sequencing of the Endangered Kingdonia uniflora (Circaeasteraceae, Ranunculales) Reveals Potential Mechanisms of Evolutionary Specialization.</title>
        <authorList>
            <person name="Sun Y."/>
            <person name="Deng T."/>
            <person name="Zhang A."/>
            <person name="Moore M.J."/>
            <person name="Landis J.B."/>
            <person name="Lin N."/>
            <person name="Zhang H."/>
            <person name="Zhang X."/>
            <person name="Huang J."/>
            <person name="Zhang X."/>
            <person name="Sun H."/>
            <person name="Wang H."/>
        </authorList>
    </citation>
    <scope>NUCLEOTIDE SEQUENCE [LARGE SCALE GENOMIC DNA]</scope>
    <source>
        <strain evidence="2">TB1705</strain>
        <tissue evidence="2">Leaf</tissue>
    </source>
</reference>
<proteinExistence type="predicted"/>
<evidence type="ECO:0000259" key="1">
    <source>
        <dbReference type="Pfam" id="PF14111"/>
    </source>
</evidence>
<keyword evidence="3" id="KW-1185">Reference proteome</keyword>